<evidence type="ECO:0000256" key="1">
    <source>
        <dbReference type="ARBA" id="ARBA00006494"/>
    </source>
</evidence>
<comment type="caution">
    <text evidence="7">The sequence shown here is derived from an EMBL/GenBank/DDBJ whole genome shotgun (WGS) entry which is preliminary data.</text>
</comment>
<sequence>MARPKILMYVDVVSPFSYEAYYLLRHDPVFKDCEVTYVPIFLGGLMNKCGNTAPIRIKNKDKWISQERTRWAKTFNIPISPTLPADFPANTLPIGRALASLPPTDLTKTLDILFRKYWVENVPLHRPDVLRDALTDIFGGERAASILADAATTGKQTLIQNTDKAFEDGAFGLPWMVCTNTDGQTEGFWGVDHIGQVVQFLGLDRTKGLAKTGWRAVL</sequence>
<dbReference type="InterPro" id="IPR014440">
    <property type="entry name" value="HCCAis_GSTk"/>
</dbReference>
<dbReference type="SUPFAM" id="SSF52833">
    <property type="entry name" value="Thioredoxin-like"/>
    <property type="match status" value="1"/>
</dbReference>
<evidence type="ECO:0000256" key="4">
    <source>
        <dbReference type="PIRNR" id="PIRNR006386"/>
    </source>
</evidence>
<dbReference type="PANTHER" id="PTHR42943:SF2">
    <property type="entry name" value="GLUTATHIONE S-TRANSFERASE KAPPA 1"/>
    <property type="match status" value="1"/>
</dbReference>
<dbReference type="AlphaFoldDB" id="A0AAJ0BMR2"/>
<feature type="active site" description="Nucleophile" evidence="5">
    <location>
        <position position="14"/>
    </location>
</feature>
<dbReference type="InterPro" id="IPR001853">
    <property type="entry name" value="DSBA-like_thioredoxin_dom"/>
</dbReference>
<evidence type="ECO:0000313" key="8">
    <source>
        <dbReference type="Proteomes" id="UP001239445"/>
    </source>
</evidence>
<reference evidence="7" key="1">
    <citation type="submission" date="2023-06" db="EMBL/GenBank/DDBJ databases">
        <title>Genome-scale phylogeny and comparative genomics of the fungal order Sordariales.</title>
        <authorList>
            <consortium name="Lawrence Berkeley National Laboratory"/>
            <person name="Hensen N."/>
            <person name="Bonometti L."/>
            <person name="Westerberg I."/>
            <person name="Brannstrom I.O."/>
            <person name="Guillou S."/>
            <person name="Cros-Aarteil S."/>
            <person name="Calhoun S."/>
            <person name="Haridas S."/>
            <person name="Kuo A."/>
            <person name="Mondo S."/>
            <person name="Pangilinan J."/>
            <person name="Riley R."/>
            <person name="Labutti K."/>
            <person name="Andreopoulos B."/>
            <person name="Lipzen A."/>
            <person name="Chen C."/>
            <person name="Yanf M."/>
            <person name="Daum C."/>
            <person name="Ng V."/>
            <person name="Clum A."/>
            <person name="Steindorff A."/>
            <person name="Ohm R."/>
            <person name="Martin F."/>
            <person name="Silar P."/>
            <person name="Natvig D."/>
            <person name="Lalanne C."/>
            <person name="Gautier V."/>
            <person name="Ament-Velasquez S.L."/>
            <person name="Kruys A."/>
            <person name="Hutchinson M.I."/>
            <person name="Powell A.J."/>
            <person name="Barry K."/>
            <person name="Miller A.N."/>
            <person name="Grigoriev I.V."/>
            <person name="Debuchy R."/>
            <person name="Gladieux P."/>
            <person name="Thoren M.H."/>
            <person name="Johannesson H."/>
        </authorList>
    </citation>
    <scope>NUCLEOTIDE SEQUENCE</scope>
    <source>
        <strain evidence="7">PSN4</strain>
    </source>
</reference>
<gene>
    <name evidence="7" type="ORF">QBC47DRAFT_369259</name>
</gene>
<dbReference type="PIRSF" id="PIRSF006386">
    <property type="entry name" value="HCCAis_GSTk"/>
    <property type="match status" value="1"/>
</dbReference>
<evidence type="ECO:0000256" key="2">
    <source>
        <dbReference type="ARBA" id="ARBA00022679"/>
    </source>
</evidence>
<dbReference type="GO" id="GO:0005739">
    <property type="term" value="C:mitochondrion"/>
    <property type="evidence" value="ECO:0007669"/>
    <property type="project" value="TreeGrafter"/>
</dbReference>
<evidence type="ECO:0000259" key="6">
    <source>
        <dbReference type="Pfam" id="PF01323"/>
    </source>
</evidence>
<dbReference type="EC" id="2.5.1.18" evidence="4"/>
<dbReference type="GO" id="GO:0005777">
    <property type="term" value="C:peroxisome"/>
    <property type="evidence" value="ECO:0007669"/>
    <property type="project" value="TreeGrafter"/>
</dbReference>
<dbReference type="PANTHER" id="PTHR42943">
    <property type="entry name" value="GLUTATHIONE S-TRANSFERASE KAPPA"/>
    <property type="match status" value="1"/>
</dbReference>
<comment type="catalytic activity">
    <reaction evidence="3 4">
        <text>RX + glutathione = an S-substituted glutathione + a halide anion + H(+)</text>
        <dbReference type="Rhea" id="RHEA:16437"/>
        <dbReference type="ChEBI" id="CHEBI:15378"/>
        <dbReference type="ChEBI" id="CHEBI:16042"/>
        <dbReference type="ChEBI" id="CHEBI:17792"/>
        <dbReference type="ChEBI" id="CHEBI:57925"/>
        <dbReference type="ChEBI" id="CHEBI:90779"/>
        <dbReference type="EC" id="2.5.1.18"/>
    </reaction>
</comment>
<evidence type="ECO:0000256" key="3">
    <source>
        <dbReference type="ARBA" id="ARBA00047960"/>
    </source>
</evidence>
<dbReference type="GO" id="GO:0006749">
    <property type="term" value="P:glutathione metabolic process"/>
    <property type="evidence" value="ECO:0007669"/>
    <property type="project" value="TreeGrafter"/>
</dbReference>
<comment type="similarity">
    <text evidence="1 4">Belongs to the GST superfamily. Kappa family.</text>
</comment>
<accession>A0AAJ0BMR2</accession>
<keyword evidence="8" id="KW-1185">Reference proteome</keyword>
<dbReference type="EMBL" id="MU839827">
    <property type="protein sequence ID" value="KAK1761153.1"/>
    <property type="molecule type" value="Genomic_DNA"/>
</dbReference>
<dbReference type="Gene3D" id="3.40.30.10">
    <property type="entry name" value="Glutaredoxin"/>
    <property type="match status" value="1"/>
</dbReference>
<keyword evidence="2 4" id="KW-0808">Transferase</keyword>
<name>A0AAJ0BMR2_9PEZI</name>
<proteinExistence type="inferred from homology"/>
<protein>
    <recommendedName>
        <fullName evidence="4">Glutathione S-transferase kappa</fullName>
        <ecNumber evidence="4">2.5.1.18</ecNumber>
    </recommendedName>
</protein>
<dbReference type="InterPro" id="IPR036249">
    <property type="entry name" value="Thioredoxin-like_sf"/>
</dbReference>
<feature type="domain" description="DSBA-like thioredoxin" evidence="6">
    <location>
        <begin position="6"/>
        <end position="200"/>
    </location>
</feature>
<dbReference type="Pfam" id="PF01323">
    <property type="entry name" value="DSBA"/>
    <property type="match status" value="1"/>
</dbReference>
<organism evidence="7 8">
    <name type="scientific">Echria macrotheca</name>
    <dbReference type="NCBI Taxonomy" id="438768"/>
    <lineage>
        <taxon>Eukaryota</taxon>
        <taxon>Fungi</taxon>
        <taxon>Dikarya</taxon>
        <taxon>Ascomycota</taxon>
        <taxon>Pezizomycotina</taxon>
        <taxon>Sordariomycetes</taxon>
        <taxon>Sordariomycetidae</taxon>
        <taxon>Sordariales</taxon>
        <taxon>Schizotheciaceae</taxon>
        <taxon>Echria</taxon>
    </lineage>
</organism>
<evidence type="ECO:0000313" key="7">
    <source>
        <dbReference type="EMBL" id="KAK1761153.1"/>
    </source>
</evidence>
<dbReference type="GO" id="GO:0004364">
    <property type="term" value="F:glutathione transferase activity"/>
    <property type="evidence" value="ECO:0007669"/>
    <property type="project" value="UniProtKB-UniRule"/>
</dbReference>
<dbReference type="GO" id="GO:0004602">
    <property type="term" value="F:glutathione peroxidase activity"/>
    <property type="evidence" value="ECO:0007669"/>
    <property type="project" value="TreeGrafter"/>
</dbReference>
<dbReference type="InterPro" id="IPR051924">
    <property type="entry name" value="GST_Kappa/NadH"/>
</dbReference>
<dbReference type="FunFam" id="3.40.30.10:FF:000096">
    <property type="entry name" value="Glutathione S-transferase kappa"/>
    <property type="match status" value="1"/>
</dbReference>
<evidence type="ECO:0000256" key="5">
    <source>
        <dbReference type="PIRSR" id="PIRSR006386-1"/>
    </source>
</evidence>
<dbReference type="Proteomes" id="UP001239445">
    <property type="component" value="Unassembled WGS sequence"/>
</dbReference>